<proteinExistence type="predicted"/>
<feature type="compositionally biased region" description="Low complexity" evidence="1">
    <location>
        <begin position="222"/>
        <end position="235"/>
    </location>
</feature>
<name>A0A8J6YPF7_9PROT</name>
<feature type="compositionally biased region" description="Low complexity" evidence="1">
    <location>
        <begin position="192"/>
        <end position="215"/>
    </location>
</feature>
<evidence type="ECO:0000313" key="4">
    <source>
        <dbReference type="Proteomes" id="UP000631034"/>
    </source>
</evidence>
<dbReference type="PANTHER" id="PTHR33371:SF4">
    <property type="entry name" value="INTERMEMBRANE PHOSPHOLIPID TRANSPORT SYSTEM BINDING PROTEIN MLAD"/>
    <property type="match status" value="1"/>
</dbReference>
<feature type="region of interest" description="Disordered" evidence="1">
    <location>
        <begin position="192"/>
        <end position="292"/>
    </location>
</feature>
<dbReference type="InterPro" id="IPR052336">
    <property type="entry name" value="MlaD_Phospholipid_Transporter"/>
</dbReference>
<keyword evidence="4" id="KW-1185">Reference proteome</keyword>
<feature type="compositionally biased region" description="Pro residues" evidence="1">
    <location>
        <begin position="236"/>
        <end position="251"/>
    </location>
</feature>
<dbReference type="Pfam" id="PF02470">
    <property type="entry name" value="MlaD"/>
    <property type="match status" value="1"/>
</dbReference>
<protein>
    <submittedName>
        <fullName evidence="3">MCE family protein</fullName>
    </submittedName>
</protein>
<gene>
    <name evidence="3" type="ORF">IHV25_05910</name>
</gene>
<feature type="domain" description="Mce/MlaD" evidence="2">
    <location>
        <begin position="41"/>
        <end position="116"/>
    </location>
</feature>
<sequence>MTPAKDSQKTLIGALVLALVVGMVGAMVGTRISSKGPSGVYEVSAVFNKADGIGLRSEVRLAGVRVGEVVGYRLDDHYRAVVTMQLDLKHELPDDTAAAILTTGLFGGKYIELSTGGGMYGTIPSGESLDMTQDSLLLEDLLEQIVALAKTRRGLDPTLPAMDQIGKHAPAAALPAKAPAAAAPALVPGTAPGVHPATGATPAAPTAEPVGTAAPTAPPSAPASGGPAGSASTTVSPPPTNPSASPSPDPIRTPDAAPSSVPPAGPEAQDRAAPNSSPARTPGSAPDQTPGN</sequence>
<accession>A0A8J6YPF7</accession>
<dbReference type="Proteomes" id="UP000631034">
    <property type="component" value="Unassembled WGS sequence"/>
</dbReference>
<dbReference type="AlphaFoldDB" id="A0A8J6YPF7"/>
<dbReference type="RefSeq" id="WP_192534181.1">
    <property type="nucleotide sequence ID" value="NZ_JACZHT010000003.1"/>
</dbReference>
<organism evidence="3 4">
    <name type="scientific">Phaeovibrio sulfidiphilus</name>
    <dbReference type="NCBI Taxonomy" id="1220600"/>
    <lineage>
        <taxon>Bacteria</taxon>
        <taxon>Pseudomonadati</taxon>
        <taxon>Pseudomonadota</taxon>
        <taxon>Alphaproteobacteria</taxon>
        <taxon>Rhodospirillales</taxon>
        <taxon>Rhodospirillaceae</taxon>
        <taxon>Phaeovibrio</taxon>
    </lineage>
</organism>
<evidence type="ECO:0000313" key="3">
    <source>
        <dbReference type="EMBL" id="MBE1237181.1"/>
    </source>
</evidence>
<evidence type="ECO:0000259" key="2">
    <source>
        <dbReference type="Pfam" id="PF02470"/>
    </source>
</evidence>
<dbReference type="PANTHER" id="PTHR33371">
    <property type="entry name" value="INTERMEMBRANE PHOSPHOLIPID TRANSPORT SYSTEM BINDING PROTEIN MLAD-RELATED"/>
    <property type="match status" value="1"/>
</dbReference>
<dbReference type="InterPro" id="IPR003399">
    <property type="entry name" value="Mce/MlaD"/>
</dbReference>
<comment type="caution">
    <text evidence="3">The sequence shown here is derived from an EMBL/GenBank/DDBJ whole genome shotgun (WGS) entry which is preliminary data.</text>
</comment>
<dbReference type="EMBL" id="JACZHT010000003">
    <property type="protein sequence ID" value="MBE1237181.1"/>
    <property type="molecule type" value="Genomic_DNA"/>
</dbReference>
<reference evidence="3" key="1">
    <citation type="submission" date="2020-10" db="EMBL/GenBank/DDBJ databases">
        <title>Genome sequence of the unusual species of purple photosynthetic bacteria, Phaeovibrio sulfidiphilus DSM 23193, type strain.</title>
        <authorList>
            <person name="Kyndt J.A."/>
            <person name="Meyer T.E."/>
        </authorList>
    </citation>
    <scope>NUCLEOTIDE SEQUENCE</scope>
    <source>
        <strain evidence="3">DSM 23193</strain>
    </source>
</reference>
<evidence type="ECO:0000256" key="1">
    <source>
        <dbReference type="SAM" id="MobiDB-lite"/>
    </source>
</evidence>